<dbReference type="Proteomes" id="UP000887572">
    <property type="component" value="Unplaced"/>
</dbReference>
<sequence length="276" mass="30041">MRSFHFLDAVCLFVVAAFILLETDAQPKKSTSNTKLKNKGPTSSGNAKPNADASPKTTTSNTKLENEPAKQKNSGLTLGNRWDSAACDKGLTLSPDQLIADYTGVYWGHRSVSAEHPIPKKKSGFFYYEVEILAHKGHYILIGLGPNKCIMPRGNVIGVDEGYAYRNNGDIWGHKVDGCSDFFGRPYITGQPQFGSKVVNGVAVVSLDVVGCGVNLKTGQIFYTKNGALLKTLDMRAADLNADLFPSVSMDYPGNKIKANFGSEQFKFDIAKAFKE</sequence>
<evidence type="ECO:0000259" key="3">
    <source>
        <dbReference type="PROSITE" id="PS50188"/>
    </source>
</evidence>
<dbReference type="Gene3D" id="2.60.120.920">
    <property type="match status" value="1"/>
</dbReference>
<evidence type="ECO:0000256" key="1">
    <source>
        <dbReference type="SAM" id="MobiDB-lite"/>
    </source>
</evidence>
<dbReference type="InterPro" id="IPR003877">
    <property type="entry name" value="SPRY_dom"/>
</dbReference>
<evidence type="ECO:0000313" key="4">
    <source>
        <dbReference type="Proteomes" id="UP000887572"/>
    </source>
</evidence>
<dbReference type="AlphaFoldDB" id="A0A914HFB8"/>
<dbReference type="CDD" id="cd12885">
    <property type="entry name" value="SPRY_RanBP_like"/>
    <property type="match status" value="1"/>
</dbReference>
<dbReference type="WBParaSite" id="Gr19_v10_g16093.t1">
    <property type="protein sequence ID" value="Gr19_v10_g16093.t1"/>
    <property type="gene ID" value="Gr19_v10_g16093"/>
</dbReference>
<dbReference type="PROSITE" id="PS50188">
    <property type="entry name" value="B302_SPRY"/>
    <property type="match status" value="1"/>
</dbReference>
<dbReference type="InterPro" id="IPR001870">
    <property type="entry name" value="B30.2/SPRY"/>
</dbReference>
<protein>
    <submittedName>
        <fullName evidence="5">B30.2/SPRY domain-containing protein</fullName>
    </submittedName>
</protein>
<dbReference type="InterPro" id="IPR043136">
    <property type="entry name" value="B30.2/SPRY_sf"/>
</dbReference>
<feature type="region of interest" description="Disordered" evidence="1">
    <location>
        <begin position="29"/>
        <end position="77"/>
    </location>
</feature>
<dbReference type="Pfam" id="PF00622">
    <property type="entry name" value="SPRY"/>
    <property type="match status" value="1"/>
</dbReference>
<feature type="domain" description="B30.2/SPRY" evidence="3">
    <location>
        <begin position="60"/>
        <end position="266"/>
    </location>
</feature>
<feature type="chain" id="PRO_5037160759" evidence="2">
    <location>
        <begin position="26"/>
        <end position="276"/>
    </location>
</feature>
<organism evidence="4 5">
    <name type="scientific">Globodera rostochiensis</name>
    <name type="common">Golden nematode worm</name>
    <name type="synonym">Heterodera rostochiensis</name>
    <dbReference type="NCBI Taxonomy" id="31243"/>
    <lineage>
        <taxon>Eukaryota</taxon>
        <taxon>Metazoa</taxon>
        <taxon>Ecdysozoa</taxon>
        <taxon>Nematoda</taxon>
        <taxon>Chromadorea</taxon>
        <taxon>Rhabditida</taxon>
        <taxon>Tylenchina</taxon>
        <taxon>Tylenchomorpha</taxon>
        <taxon>Tylenchoidea</taxon>
        <taxon>Heteroderidae</taxon>
        <taxon>Heteroderinae</taxon>
        <taxon>Globodera</taxon>
    </lineage>
</organism>
<name>A0A914HFB8_GLORO</name>
<evidence type="ECO:0000313" key="5">
    <source>
        <dbReference type="WBParaSite" id="Gr19_v10_g16093.t1"/>
    </source>
</evidence>
<keyword evidence="2" id="KW-0732">Signal</keyword>
<dbReference type="InterPro" id="IPR013320">
    <property type="entry name" value="ConA-like_dom_sf"/>
</dbReference>
<dbReference type="SUPFAM" id="SSF49899">
    <property type="entry name" value="Concanavalin A-like lectins/glucanases"/>
    <property type="match status" value="1"/>
</dbReference>
<accession>A0A914HFB8</accession>
<dbReference type="SMART" id="SM00449">
    <property type="entry name" value="SPRY"/>
    <property type="match status" value="1"/>
</dbReference>
<keyword evidence="4" id="KW-1185">Reference proteome</keyword>
<evidence type="ECO:0000256" key="2">
    <source>
        <dbReference type="SAM" id="SignalP"/>
    </source>
</evidence>
<proteinExistence type="predicted"/>
<dbReference type="InterPro" id="IPR044736">
    <property type="entry name" value="Gid1/RanBPM/SPLA_SPRY"/>
</dbReference>
<feature type="signal peptide" evidence="2">
    <location>
        <begin position="1"/>
        <end position="25"/>
    </location>
</feature>
<reference evidence="5" key="1">
    <citation type="submission" date="2022-11" db="UniProtKB">
        <authorList>
            <consortium name="WormBaseParasite"/>
        </authorList>
    </citation>
    <scope>IDENTIFICATION</scope>
</reference>